<sequence length="119" mass="13588">MSNNGAAGANGDSLSLDAILDALSHHHRRTLFRWLRNQPDQRANAEAVLNHLINQEQERMGKAPNPNHIEVTLHHVHAPKLSGLGLVTYDDAAEEYQYHTNDRLEKWLDLIDAEHELEW</sequence>
<keyword evidence="2" id="KW-0614">Plasmid</keyword>
<keyword evidence="3" id="KW-1185">Reference proteome</keyword>
<dbReference type="AlphaFoldDB" id="F8DEF3"/>
<geneLocation type="plasmid" evidence="2 3">
    <name>pHALXA02</name>
</geneLocation>
<dbReference type="RefSeq" id="WP_013881986.1">
    <property type="nucleotide sequence ID" value="NC_015667.1"/>
</dbReference>
<dbReference type="OrthoDB" id="241828at2157"/>
<dbReference type="GeneID" id="32176929"/>
<organism evidence="2 3">
    <name type="scientific">Halopiger xanaduensis (strain DSM 18323 / JCM 14033 / SH-6)</name>
    <dbReference type="NCBI Taxonomy" id="797210"/>
    <lineage>
        <taxon>Archaea</taxon>
        <taxon>Methanobacteriati</taxon>
        <taxon>Methanobacteriota</taxon>
        <taxon>Stenosarchaea group</taxon>
        <taxon>Halobacteria</taxon>
        <taxon>Halobacteriales</taxon>
        <taxon>Natrialbaceae</taxon>
        <taxon>Halopiger</taxon>
    </lineage>
</organism>
<dbReference type="Pfam" id="PF24035">
    <property type="entry name" value="DUF7344"/>
    <property type="match status" value="1"/>
</dbReference>
<evidence type="ECO:0000259" key="1">
    <source>
        <dbReference type="Pfam" id="PF24035"/>
    </source>
</evidence>
<evidence type="ECO:0000313" key="2">
    <source>
        <dbReference type="EMBL" id="AEH39445.1"/>
    </source>
</evidence>
<gene>
    <name evidence="2" type="ordered locus">Halxa_0204</name>
</gene>
<dbReference type="InterPro" id="IPR036388">
    <property type="entry name" value="WH-like_DNA-bd_sf"/>
</dbReference>
<name>F8DEF3_HALXS</name>
<reference evidence="3" key="1">
    <citation type="journal article" date="2012" name="Stand. Genomic Sci.">
        <title>Complete genome sequence of Halopiger xanaduensis type strain (SH-6(T)).</title>
        <authorList>
            <person name="Anderson I."/>
            <person name="Tindall B.J."/>
            <person name="Rohde M."/>
            <person name="Lucas S."/>
            <person name="Han J."/>
            <person name="Lapidus A."/>
            <person name="Cheng J.F."/>
            <person name="Goodwin L."/>
            <person name="Pitluck S."/>
            <person name="Peters L."/>
            <person name="Pati A."/>
            <person name="Mikhailova N."/>
            <person name="Pagani I."/>
            <person name="Teshima H."/>
            <person name="Han C."/>
            <person name="Tapia R."/>
            <person name="Land M."/>
            <person name="Woyke T."/>
            <person name="Klenk H.P."/>
            <person name="Kyrpides N."/>
            <person name="Ivanova N."/>
        </authorList>
    </citation>
    <scope>NUCLEOTIDE SEQUENCE [LARGE SCALE GENOMIC DNA]</scope>
    <source>
        <strain evidence="3">DSM 18323 / JCM 14033 / SH-6</strain>
        <plasmid evidence="3">Plasmid pHALXA02</plasmid>
    </source>
</reference>
<feature type="domain" description="DUF7344" evidence="1">
    <location>
        <begin position="21"/>
        <end position="94"/>
    </location>
</feature>
<dbReference type="Proteomes" id="UP000006794">
    <property type="component" value="Plasmid pHALXA02"/>
</dbReference>
<dbReference type="eggNOG" id="arCOG03828">
    <property type="taxonomic scope" value="Archaea"/>
</dbReference>
<dbReference type="InterPro" id="IPR055768">
    <property type="entry name" value="DUF7344"/>
</dbReference>
<proteinExistence type="predicted"/>
<dbReference type="Gene3D" id="1.10.10.10">
    <property type="entry name" value="Winged helix-like DNA-binding domain superfamily/Winged helix DNA-binding domain"/>
    <property type="match status" value="1"/>
</dbReference>
<dbReference type="KEGG" id="hxa:Halxa_0204"/>
<protein>
    <recommendedName>
        <fullName evidence="1">DUF7344 domain-containing protein</fullName>
    </recommendedName>
</protein>
<accession>F8DEF3</accession>
<dbReference type="HOGENOM" id="CLU_131305_3_0_2"/>
<evidence type="ECO:0000313" key="3">
    <source>
        <dbReference type="Proteomes" id="UP000006794"/>
    </source>
</evidence>
<dbReference type="EMBL" id="CP002841">
    <property type="protein sequence ID" value="AEH39445.1"/>
    <property type="molecule type" value="Genomic_DNA"/>
</dbReference>